<protein>
    <submittedName>
        <fullName evidence="3">Uncharacterized protein</fullName>
    </submittedName>
</protein>
<sequence>MAKFLKNQREISNKTEIEVKVTTQKSSTVVKKSSTVAASAKKKLKSKSSRKKVSASQNAGQKTSKLAIKSQKATLPSQTSSEEKHIETLEEKKIPEELEQNEIAETVSKKIIESADKTAIKENSSDATVSSDEAKYQSKIDSPRKRQKRVGKPLRYFTRIKENVLKANFSELQRLHILLFGASDKVKKSDKADNLKGNILAFGGFPFLEGSEEWKQKHFLLSLLAQNTLHEYLNLLCLEHDEDDQHSLVTKLMKFLAAPSEKLLGVDIKTKVVSSEPVNHVPVQATKEEEKKAKKGVEEKKKKHPRKILMDEATVKRLEADLAREQRILERERKLSEKQINKKTLDTKIGVNIPDKGPLTRLGELTNVKFLVVTANYNDLDVLHHLLYMTEANKTKVRKNILDFAGFNFDEDSFWL</sequence>
<feature type="compositionally biased region" description="Basic and acidic residues" evidence="2">
    <location>
        <begin position="132"/>
        <end position="144"/>
    </location>
</feature>
<dbReference type="GO" id="GO:0042393">
    <property type="term" value="F:histone binding"/>
    <property type="evidence" value="ECO:0007669"/>
    <property type="project" value="TreeGrafter"/>
</dbReference>
<name>A0AAV4RQN2_CAEEX</name>
<dbReference type="Proteomes" id="UP001054945">
    <property type="component" value="Unassembled WGS sequence"/>
</dbReference>
<dbReference type="EMBL" id="BPLR01008318">
    <property type="protein sequence ID" value="GIY23824.1"/>
    <property type="molecule type" value="Genomic_DNA"/>
</dbReference>
<feature type="compositionally biased region" description="Basic residues" evidence="2">
    <location>
        <begin position="40"/>
        <end position="53"/>
    </location>
</feature>
<feature type="compositionally biased region" description="Low complexity" evidence="2">
    <location>
        <begin position="28"/>
        <end position="39"/>
    </location>
</feature>
<dbReference type="GO" id="GO:2000779">
    <property type="term" value="P:regulation of double-strand break repair"/>
    <property type="evidence" value="ECO:0007669"/>
    <property type="project" value="TreeGrafter"/>
</dbReference>
<dbReference type="InterPro" id="IPR044198">
    <property type="entry name" value="DEK"/>
</dbReference>
<organism evidence="3 4">
    <name type="scientific">Caerostris extrusa</name>
    <name type="common">Bark spider</name>
    <name type="synonym">Caerostris bankana</name>
    <dbReference type="NCBI Taxonomy" id="172846"/>
    <lineage>
        <taxon>Eukaryota</taxon>
        <taxon>Metazoa</taxon>
        <taxon>Ecdysozoa</taxon>
        <taxon>Arthropoda</taxon>
        <taxon>Chelicerata</taxon>
        <taxon>Arachnida</taxon>
        <taxon>Araneae</taxon>
        <taxon>Araneomorphae</taxon>
        <taxon>Entelegynae</taxon>
        <taxon>Araneoidea</taxon>
        <taxon>Araneidae</taxon>
        <taxon>Caerostris</taxon>
    </lineage>
</organism>
<keyword evidence="1" id="KW-0175">Coiled coil</keyword>
<dbReference type="GO" id="GO:0005634">
    <property type="term" value="C:nucleus"/>
    <property type="evidence" value="ECO:0007669"/>
    <property type="project" value="TreeGrafter"/>
</dbReference>
<feature type="region of interest" description="Disordered" evidence="2">
    <location>
        <begin position="28"/>
        <end position="86"/>
    </location>
</feature>
<evidence type="ECO:0000256" key="1">
    <source>
        <dbReference type="SAM" id="Coils"/>
    </source>
</evidence>
<feature type="compositionally biased region" description="Polar residues" evidence="2">
    <location>
        <begin position="71"/>
        <end position="80"/>
    </location>
</feature>
<evidence type="ECO:0000256" key="2">
    <source>
        <dbReference type="SAM" id="MobiDB-lite"/>
    </source>
</evidence>
<reference evidence="3 4" key="1">
    <citation type="submission" date="2021-06" db="EMBL/GenBank/DDBJ databases">
        <title>Caerostris extrusa draft genome.</title>
        <authorList>
            <person name="Kono N."/>
            <person name="Arakawa K."/>
        </authorList>
    </citation>
    <scope>NUCLEOTIDE SEQUENCE [LARGE SCALE GENOMIC DNA]</scope>
</reference>
<dbReference type="PANTHER" id="PTHR13468">
    <property type="entry name" value="DEK PROTEIN"/>
    <property type="match status" value="1"/>
</dbReference>
<dbReference type="AlphaFoldDB" id="A0AAV4RQN2"/>
<dbReference type="GO" id="GO:0006325">
    <property type="term" value="P:chromatin organization"/>
    <property type="evidence" value="ECO:0007669"/>
    <property type="project" value="InterPro"/>
</dbReference>
<dbReference type="PANTHER" id="PTHR13468:SF1">
    <property type="entry name" value="PROTEIN DEK"/>
    <property type="match status" value="1"/>
</dbReference>
<proteinExistence type="predicted"/>
<keyword evidence="4" id="KW-1185">Reference proteome</keyword>
<evidence type="ECO:0000313" key="4">
    <source>
        <dbReference type="Proteomes" id="UP001054945"/>
    </source>
</evidence>
<comment type="caution">
    <text evidence="3">The sequence shown here is derived from an EMBL/GenBank/DDBJ whole genome shotgun (WGS) entry which is preliminary data.</text>
</comment>
<feature type="coiled-coil region" evidence="1">
    <location>
        <begin position="283"/>
        <end position="335"/>
    </location>
</feature>
<evidence type="ECO:0000313" key="3">
    <source>
        <dbReference type="EMBL" id="GIY23824.1"/>
    </source>
</evidence>
<dbReference type="GO" id="GO:0003677">
    <property type="term" value="F:DNA binding"/>
    <property type="evidence" value="ECO:0007669"/>
    <property type="project" value="InterPro"/>
</dbReference>
<gene>
    <name evidence="3" type="primary">AVEN_119114_1</name>
    <name evidence="3" type="ORF">CEXT_437191</name>
</gene>
<feature type="region of interest" description="Disordered" evidence="2">
    <location>
        <begin position="122"/>
        <end position="146"/>
    </location>
</feature>
<accession>A0AAV4RQN2</accession>